<evidence type="ECO:0000313" key="2">
    <source>
        <dbReference type="Proteomes" id="UP000019141"/>
    </source>
</evidence>
<dbReference type="Proteomes" id="UP000019141">
    <property type="component" value="Unassembled WGS sequence"/>
</dbReference>
<keyword evidence="2" id="KW-1185">Reference proteome</keyword>
<name>W4LHH3_ENTF1</name>
<sequence>MANAFVVSAQHERCGGDDFGEGGDVKDRIDVHGTPSWCRGCGTVSLVPDELPAMANADHRAGDEAIRNCLLEIGIEMFHEGDLLL</sequence>
<evidence type="ECO:0000313" key="1">
    <source>
        <dbReference type="EMBL" id="ETW97175.1"/>
    </source>
</evidence>
<reference evidence="1 2" key="1">
    <citation type="journal article" date="2014" name="Nature">
        <title>An environmental bacterial taxon with a large and distinct metabolic repertoire.</title>
        <authorList>
            <person name="Wilson M.C."/>
            <person name="Mori T."/>
            <person name="Ruckert C."/>
            <person name="Uria A.R."/>
            <person name="Helf M.J."/>
            <person name="Takada K."/>
            <person name="Gernert C."/>
            <person name="Steffens U.A."/>
            <person name="Heycke N."/>
            <person name="Schmitt S."/>
            <person name="Rinke C."/>
            <person name="Helfrich E.J."/>
            <person name="Brachmann A.O."/>
            <person name="Gurgui C."/>
            <person name="Wakimoto T."/>
            <person name="Kracht M."/>
            <person name="Crusemann M."/>
            <person name="Hentschel U."/>
            <person name="Abe I."/>
            <person name="Matsunaga S."/>
            <person name="Kalinowski J."/>
            <person name="Takeyama H."/>
            <person name="Piel J."/>
        </authorList>
    </citation>
    <scope>NUCLEOTIDE SEQUENCE [LARGE SCALE GENOMIC DNA]</scope>
    <source>
        <strain evidence="2">TSY1</strain>
    </source>
</reference>
<protein>
    <submittedName>
        <fullName evidence="1">Uncharacterized protein</fullName>
    </submittedName>
</protein>
<dbReference type="AlphaFoldDB" id="W4LHH3"/>
<proteinExistence type="predicted"/>
<dbReference type="EMBL" id="AZHW01000696">
    <property type="protein sequence ID" value="ETW97175.1"/>
    <property type="molecule type" value="Genomic_DNA"/>
</dbReference>
<gene>
    <name evidence="1" type="ORF">ETSY1_23685</name>
</gene>
<dbReference type="HOGENOM" id="CLU_2506533_0_0_7"/>
<accession>W4LHH3</accession>
<comment type="caution">
    <text evidence="1">The sequence shown here is derived from an EMBL/GenBank/DDBJ whole genome shotgun (WGS) entry which is preliminary data.</text>
</comment>
<organism evidence="1 2">
    <name type="scientific">Entotheonella factor</name>
    <dbReference type="NCBI Taxonomy" id="1429438"/>
    <lineage>
        <taxon>Bacteria</taxon>
        <taxon>Pseudomonadati</taxon>
        <taxon>Nitrospinota/Tectimicrobiota group</taxon>
        <taxon>Candidatus Tectimicrobiota</taxon>
        <taxon>Candidatus Entotheonellia</taxon>
        <taxon>Candidatus Entotheonellales</taxon>
        <taxon>Candidatus Entotheonellaceae</taxon>
        <taxon>Candidatus Entotheonella</taxon>
    </lineage>
</organism>